<evidence type="ECO:0000313" key="3">
    <source>
        <dbReference type="EMBL" id="MFC5268972.1"/>
    </source>
</evidence>
<evidence type="ECO:0000259" key="1">
    <source>
        <dbReference type="Pfam" id="PF00675"/>
    </source>
</evidence>
<dbReference type="EMBL" id="JBHSKT010000001">
    <property type="protein sequence ID" value="MFC5268972.1"/>
    <property type="molecule type" value="Genomic_DNA"/>
</dbReference>
<feature type="domain" description="Peptidase M16 C-terminal" evidence="2">
    <location>
        <begin position="181"/>
        <end position="355"/>
    </location>
</feature>
<keyword evidence="4" id="KW-1185">Reference proteome</keyword>
<dbReference type="InterPro" id="IPR011765">
    <property type="entry name" value="Pept_M16_N"/>
</dbReference>
<comment type="caution">
    <text evidence="3">The sequence shown here is derived from an EMBL/GenBank/DDBJ whole genome shotgun (WGS) entry which is preliminary data.</text>
</comment>
<organism evidence="3 4">
    <name type="scientific">Adhaeribacter terreus</name>
    <dbReference type="NCBI Taxonomy" id="529703"/>
    <lineage>
        <taxon>Bacteria</taxon>
        <taxon>Pseudomonadati</taxon>
        <taxon>Bacteroidota</taxon>
        <taxon>Cytophagia</taxon>
        <taxon>Cytophagales</taxon>
        <taxon>Hymenobacteraceae</taxon>
        <taxon>Adhaeribacter</taxon>
    </lineage>
</organism>
<evidence type="ECO:0000259" key="2">
    <source>
        <dbReference type="Pfam" id="PF05193"/>
    </source>
</evidence>
<dbReference type="Gene3D" id="3.30.830.10">
    <property type="entry name" value="Metalloenzyme, LuxS/M16 peptidase-like"/>
    <property type="match status" value="2"/>
</dbReference>
<dbReference type="Proteomes" id="UP001596161">
    <property type="component" value="Unassembled WGS sequence"/>
</dbReference>
<dbReference type="Pfam" id="PF05193">
    <property type="entry name" value="Peptidase_M16_C"/>
    <property type="match status" value="1"/>
</dbReference>
<reference evidence="4" key="1">
    <citation type="journal article" date="2019" name="Int. J. Syst. Evol. Microbiol.">
        <title>The Global Catalogue of Microorganisms (GCM) 10K type strain sequencing project: providing services to taxonomists for standard genome sequencing and annotation.</title>
        <authorList>
            <consortium name="The Broad Institute Genomics Platform"/>
            <consortium name="The Broad Institute Genome Sequencing Center for Infectious Disease"/>
            <person name="Wu L."/>
            <person name="Ma J."/>
        </authorList>
    </citation>
    <scope>NUCLEOTIDE SEQUENCE [LARGE SCALE GENOMIC DNA]</scope>
    <source>
        <strain evidence="4">KACC 12602</strain>
    </source>
</reference>
<name>A0ABW0E517_9BACT</name>
<dbReference type="RefSeq" id="WP_378015371.1">
    <property type="nucleotide sequence ID" value="NZ_JBHSKT010000001.1"/>
</dbReference>
<dbReference type="PANTHER" id="PTHR11851:SF224">
    <property type="entry name" value="PROCESSING PROTEASE"/>
    <property type="match status" value="1"/>
</dbReference>
<dbReference type="SUPFAM" id="SSF63411">
    <property type="entry name" value="LuxS/MPP-like metallohydrolase"/>
    <property type="match status" value="2"/>
</dbReference>
<sequence length="422" mass="47851">MLDRSLAPEIHEFENFTLPQTEVKTLGNGAKVHYLANSTQPVLRFEIVFPAGKWFEKGKGASYFTSKLLLEGTRNKTSKQIADILDFYGASLECNQGFDYATLTLYCLSRHFTTLLPLVTEILNEPAFPEKEFELLKQRTAQNIAVERKKPAYLAMERFTRNVYGQNHPYTTGLDNETIEKIQLSDIRDFYSSQFTIGAAEIFTCGDLNQELKDAIENLQLHENTNTAVVSTPKHEIQASSLKENITIPDSLQAAIRYGKTFPLINHPDYIKLTILTKTLGGYFGSRLMKNIREDKGFTYGIYASLSPRKYSTLFFIGTEVNAAKAGETVVEIDKELELLKNTLISEAELQTVKNYIIGKFLSESNTVFDQMDRYKHLILYNLPLDYFTSYFATIRSTTAQDLQELSNQYFAKPLNLVTAGA</sequence>
<dbReference type="InterPro" id="IPR011249">
    <property type="entry name" value="Metalloenz_LuxS/M16"/>
</dbReference>
<proteinExistence type="predicted"/>
<dbReference type="InterPro" id="IPR007863">
    <property type="entry name" value="Peptidase_M16_C"/>
</dbReference>
<accession>A0ABW0E517</accession>
<protein>
    <submittedName>
        <fullName evidence="3">M16 family metallopeptidase</fullName>
    </submittedName>
</protein>
<dbReference type="InterPro" id="IPR050361">
    <property type="entry name" value="MPP/UQCRC_Complex"/>
</dbReference>
<dbReference type="Pfam" id="PF00675">
    <property type="entry name" value="Peptidase_M16"/>
    <property type="match status" value="1"/>
</dbReference>
<feature type="domain" description="Peptidase M16 N-terminal" evidence="1">
    <location>
        <begin position="36"/>
        <end position="165"/>
    </location>
</feature>
<gene>
    <name evidence="3" type="ORF">ACFPIB_00010</name>
</gene>
<dbReference type="PANTHER" id="PTHR11851">
    <property type="entry name" value="METALLOPROTEASE"/>
    <property type="match status" value="1"/>
</dbReference>
<evidence type="ECO:0000313" key="4">
    <source>
        <dbReference type="Proteomes" id="UP001596161"/>
    </source>
</evidence>